<evidence type="ECO:0000313" key="1">
    <source>
        <dbReference type="EMBL" id="SFE68249.1"/>
    </source>
</evidence>
<evidence type="ECO:0000313" key="2">
    <source>
        <dbReference type="Proteomes" id="UP000198896"/>
    </source>
</evidence>
<keyword evidence="2" id="KW-1185">Reference proteome</keyword>
<dbReference type="AlphaFoldDB" id="A0A1I2CIP1"/>
<proteinExistence type="predicted"/>
<organism evidence="1 2">
    <name type="scientific">Succiniclasticum ruminis DSM 9236</name>
    <dbReference type="NCBI Taxonomy" id="1123323"/>
    <lineage>
        <taxon>Bacteria</taxon>
        <taxon>Bacillati</taxon>
        <taxon>Bacillota</taxon>
        <taxon>Negativicutes</taxon>
        <taxon>Acidaminococcales</taxon>
        <taxon>Acidaminococcaceae</taxon>
        <taxon>Succiniclasticum</taxon>
    </lineage>
</organism>
<dbReference type="STRING" id="1123323.SAMN05216245_11322"/>
<reference evidence="1 2" key="1">
    <citation type="submission" date="2016-10" db="EMBL/GenBank/DDBJ databases">
        <authorList>
            <person name="de Groot N.N."/>
        </authorList>
    </citation>
    <scope>NUCLEOTIDE SEQUENCE [LARGE SCALE GENOMIC DNA]</scope>
    <source>
        <strain evidence="1 2">DSM 9236</strain>
    </source>
</reference>
<sequence>MSAKQWGLRDNSNVAIASAYKRVEAICLSIDLYKYNLYNKIT</sequence>
<dbReference type="Proteomes" id="UP000198896">
    <property type="component" value="Unassembled WGS sequence"/>
</dbReference>
<name>A0A1I2CIP1_9FIRM</name>
<protein>
    <submittedName>
        <fullName evidence="1">Uncharacterized protein</fullName>
    </submittedName>
</protein>
<gene>
    <name evidence="1" type="ORF">SAMN05216245_11322</name>
</gene>
<accession>A0A1I2CIP1</accession>
<dbReference type="EMBL" id="FONL01000013">
    <property type="protein sequence ID" value="SFE68249.1"/>
    <property type="molecule type" value="Genomic_DNA"/>
</dbReference>